<sequence length="483" mass="52461">MTPLVQKATSATKWSALDVFMRQGVQFVVTVILARILVPEDFGIIAVLTLFIGVATVFADCGLGSALVQRQNTTHTDESTVFFFNIGMGAVCGALLCMAAPWIASFFDQPLLQYLSYAMALNLFVGTFGSIHTTLLNKEMNFQTTTKVGGVSSVLAGAVAIYMASQGYGVWSLVGHTVVSGIVTVVLLWVVHPWRPGLSFSSASLRSLFRFGGYEMVSTLLDVFVTNLYAILIGKMYSVRDVGLFARARNTQLVPVTMMLSIVQRVAYSTFSSVSDDKARLVRGLRQAQAVAMFVNLPIMVGVIVLAEPLVLILFGEQWLPCVPMLQVLGLGGVLWPLSILNLNVLRAQGHSGLRLRIEVIKKVVAISLTVAASYYGIMAIAWAQVVISVCTYYANTHYTKVLLAYSGCCQLRDLSMNFVAVVPMATAVYLMADVMHTMPVIEILVAGTLGFGIYLLTCRFLCAELLNQSLVLTGVRTNPVQT</sequence>
<keyword evidence="4 7" id="KW-0812">Transmembrane</keyword>
<evidence type="ECO:0000256" key="1">
    <source>
        <dbReference type="ARBA" id="ARBA00004651"/>
    </source>
</evidence>
<feature type="transmembrane region" description="Helical" evidence="7">
    <location>
        <begin position="212"/>
        <end position="233"/>
    </location>
</feature>
<comment type="subcellular location">
    <subcellularLocation>
        <location evidence="1">Cell membrane</location>
        <topology evidence="1">Multi-pass membrane protein</topology>
    </subcellularLocation>
</comment>
<feature type="transmembrane region" description="Helical" evidence="7">
    <location>
        <begin position="20"/>
        <end position="38"/>
    </location>
</feature>
<keyword evidence="5 7" id="KW-1133">Transmembrane helix</keyword>
<feature type="transmembrane region" description="Helical" evidence="7">
    <location>
        <begin position="291"/>
        <end position="313"/>
    </location>
</feature>
<feature type="transmembrane region" description="Helical" evidence="7">
    <location>
        <begin position="170"/>
        <end position="191"/>
    </location>
</feature>
<gene>
    <name evidence="8" type="ORF">Nkreftii_001216</name>
</gene>
<feature type="transmembrane region" description="Helical" evidence="7">
    <location>
        <begin position="325"/>
        <end position="343"/>
    </location>
</feature>
<reference evidence="8 9" key="1">
    <citation type="journal article" date="2020" name="ISME J.">
        <title>Enrichment and physiological characterization of a novel comammox Nitrospira indicates ammonium inhibition of complete nitrification.</title>
        <authorList>
            <person name="Sakoula D."/>
            <person name="Koch H."/>
            <person name="Frank J."/>
            <person name="Jetten M.S.M."/>
            <person name="van Kessel M.A.H.J."/>
            <person name="Lucker S."/>
        </authorList>
    </citation>
    <scope>NUCLEOTIDE SEQUENCE [LARGE SCALE GENOMIC DNA]</scope>
    <source>
        <strain evidence="8">Comreactor17</strain>
    </source>
</reference>
<accession>A0A7S8FCU2</accession>
<feature type="transmembrane region" description="Helical" evidence="7">
    <location>
        <begin position="364"/>
        <end position="395"/>
    </location>
</feature>
<dbReference type="KEGG" id="nkf:Nkreftii_001216"/>
<keyword evidence="6 7" id="KW-0472">Membrane</keyword>
<dbReference type="PANTHER" id="PTHR30250">
    <property type="entry name" value="PST FAMILY PREDICTED COLANIC ACID TRANSPORTER"/>
    <property type="match status" value="1"/>
</dbReference>
<dbReference type="AlphaFoldDB" id="A0A7S8FCU2"/>
<protein>
    <submittedName>
        <fullName evidence="8">Membrane protein involved in the export of O-antigen and teichoic acid</fullName>
    </submittedName>
</protein>
<dbReference type="PANTHER" id="PTHR30250:SF10">
    <property type="entry name" value="LIPOPOLYSACCHARIDE BIOSYNTHESIS PROTEIN WZXC"/>
    <property type="match status" value="1"/>
</dbReference>
<evidence type="ECO:0000256" key="4">
    <source>
        <dbReference type="ARBA" id="ARBA00022692"/>
    </source>
</evidence>
<evidence type="ECO:0000313" key="9">
    <source>
        <dbReference type="Proteomes" id="UP000593737"/>
    </source>
</evidence>
<dbReference type="InterPro" id="IPR050833">
    <property type="entry name" value="Poly_Biosynth_Transport"/>
</dbReference>
<evidence type="ECO:0000313" key="8">
    <source>
        <dbReference type="EMBL" id="QPD03442.1"/>
    </source>
</evidence>
<evidence type="ECO:0000256" key="3">
    <source>
        <dbReference type="ARBA" id="ARBA00022475"/>
    </source>
</evidence>
<proteinExistence type="inferred from homology"/>
<evidence type="ECO:0000256" key="5">
    <source>
        <dbReference type="ARBA" id="ARBA00022989"/>
    </source>
</evidence>
<evidence type="ECO:0000256" key="6">
    <source>
        <dbReference type="ARBA" id="ARBA00023136"/>
    </source>
</evidence>
<name>A0A7S8FCU2_9BACT</name>
<feature type="transmembrane region" description="Helical" evidence="7">
    <location>
        <begin position="44"/>
        <end position="68"/>
    </location>
</feature>
<feature type="transmembrane region" description="Helical" evidence="7">
    <location>
        <begin position="440"/>
        <end position="458"/>
    </location>
</feature>
<feature type="transmembrane region" description="Helical" evidence="7">
    <location>
        <begin position="115"/>
        <end position="136"/>
    </location>
</feature>
<feature type="transmembrane region" description="Helical" evidence="7">
    <location>
        <begin position="80"/>
        <end position="103"/>
    </location>
</feature>
<dbReference type="Pfam" id="PF13440">
    <property type="entry name" value="Polysacc_synt_3"/>
    <property type="match status" value="1"/>
</dbReference>
<dbReference type="GO" id="GO:0005886">
    <property type="term" value="C:plasma membrane"/>
    <property type="evidence" value="ECO:0007669"/>
    <property type="project" value="UniProtKB-SubCell"/>
</dbReference>
<organism evidence="8 9">
    <name type="scientific">Candidatus Nitrospira kreftii</name>
    <dbReference type="NCBI Taxonomy" id="2652173"/>
    <lineage>
        <taxon>Bacteria</taxon>
        <taxon>Pseudomonadati</taxon>
        <taxon>Nitrospirota</taxon>
        <taxon>Nitrospiria</taxon>
        <taxon>Nitrospirales</taxon>
        <taxon>Nitrospiraceae</taxon>
        <taxon>Nitrospira</taxon>
    </lineage>
</organism>
<keyword evidence="3" id="KW-1003">Cell membrane</keyword>
<comment type="similarity">
    <text evidence="2">Belongs to the polysaccharide synthase family.</text>
</comment>
<dbReference type="Proteomes" id="UP000593737">
    <property type="component" value="Chromosome"/>
</dbReference>
<dbReference type="CDD" id="cd13127">
    <property type="entry name" value="MATE_tuaB_like"/>
    <property type="match status" value="1"/>
</dbReference>
<evidence type="ECO:0000256" key="7">
    <source>
        <dbReference type="SAM" id="Phobius"/>
    </source>
</evidence>
<evidence type="ECO:0000256" key="2">
    <source>
        <dbReference type="ARBA" id="ARBA00007430"/>
    </source>
</evidence>
<dbReference type="EMBL" id="CP047423">
    <property type="protein sequence ID" value="QPD03442.1"/>
    <property type="molecule type" value="Genomic_DNA"/>
</dbReference>